<proteinExistence type="predicted"/>
<accession>A0A5M8P148</accession>
<dbReference type="EMBL" id="SNRX01000010">
    <property type="protein sequence ID" value="KAA6302153.1"/>
    <property type="molecule type" value="Genomic_DNA"/>
</dbReference>
<evidence type="ECO:0000313" key="1">
    <source>
        <dbReference type="EMBL" id="KAA6302153.1"/>
    </source>
</evidence>
<dbReference type="AlphaFoldDB" id="A0A5M8P148"/>
<sequence>MYNKITQENNVNNYKRMIAEEPLCFLNPRRKTLTFIMQYACAYHVEKSLPSGISGIILN</sequence>
<protein>
    <submittedName>
        <fullName evidence="1">Uncharacterized protein</fullName>
    </submittedName>
</protein>
<organism evidence="1 2">
    <name type="scientific">Candidatus Ordinivivax streblomastigis</name>
    <dbReference type="NCBI Taxonomy" id="2540710"/>
    <lineage>
        <taxon>Bacteria</taxon>
        <taxon>Pseudomonadati</taxon>
        <taxon>Bacteroidota</taxon>
        <taxon>Bacteroidia</taxon>
        <taxon>Bacteroidales</taxon>
        <taxon>Candidatus Ordinivivax</taxon>
    </lineage>
</organism>
<reference evidence="1 2" key="1">
    <citation type="submission" date="2019-03" db="EMBL/GenBank/DDBJ databases">
        <title>Single cell metagenomics reveals metabolic interactions within the superorganism composed of flagellate Streblomastix strix and complex community of Bacteroidetes bacteria on its surface.</title>
        <authorList>
            <person name="Treitli S.C."/>
            <person name="Kolisko M."/>
            <person name="Husnik F."/>
            <person name="Keeling P."/>
            <person name="Hampl V."/>
        </authorList>
    </citation>
    <scope>NUCLEOTIDE SEQUENCE [LARGE SCALE GENOMIC DNA]</scope>
    <source>
        <strain evidence="1">St1</strain>
    </source>
</reference>
<gene>
    <name evidence="1" type="ORF">EZS26_001754</name>
</gene>
<evidence type="ECO:0000313" key="2">
    <source>
        <dbReference type="Proteomes" id="UP000324575"/>
    </source>
</evidence>
<comment type="caution">
    <text evidence="1">The sequence shown here is derived from an EMBL/GenBank/DDBJ whole genome shotgun (WGS) entry which is preliminary data.</text>
</comment>
<dbReference type="Proteomes" id="UP000324575">
    <property type="component" value="Unassembled WGS sequence"/>
</dbReference>
<name>A0A5M8P148_9BACT</name>